<dbReference type="GO" id="GO:0000725">
    <property type="term" value="P:recombinational repair"/>
    <property type="evidence" value="ECO:0007669"/>
    <property type="project" value="InterPro"/>
</dbReference>
<keyword evidence="1" id="KW-1133">Transmembrane helix</keyword>
<organism evidence="3">
    <name type="scientific">Tanacetum cinerariifolium</name>
    <name type="common">Dalmatian daisy</name>
    <name type="synonym">Chrysanthemum cinerariifolium</name>
    <dbReference type="NCBI Taxonomy" id="118510"/>
    <lineage>
        <taxon>Eukaryota</taxon>
        <taxon>Viridiplantae</taxon>
        <taxon>Streptophyta</taxon>
        <taxon>Embryophyta</taxon>
        <taxon>Tracheophyta</taxon>
        <taxon>Spermatophyta</taxon>
        <taxon>Magnoliopsida</taxon>
        <taxon>eudicotyledons</taxon>
        <taxon>Gunneridae</taxon>
        <taxon>Pentapetalae</taxon>
        <taxon>asterids</taxon>
        <taxon>campanulids</taxon>
        <taxon>Asterales</taxon>
        <taxon>Asteraceae</taxon>
        <taxon>Asteroideae</taxon>
        <taxon>Anthemideae</taxon>
        <taxon>Anthemidinae</taxon>
        <taxon>Tanacetum</taxon>
    </lineage>
</organism>
<feature type="transmembrane region" description="Helical" evidence="1">
    <location>
        <begin position="31"/>
        <end position="52"/>
    </location>
</feature>
<gene>
    <name evidence="3" type="ORF">Tci_023394</name>
</gene>
<dbReference type="AlphaFoldDB" id="A0A6L2KQ31"/>
<sequence>MILPLNYCFESTRSLDLSSDMIPWFSRIQSVLVSPIQSFFTVGAAMILANVLGVTPKPSKHYINITKRNVVEVFHKDTVLESGSG</sequence>
<evidence type="ECO:0000259" key="2">
    <source>
        <dbReference type="Pfam" id="PF15072"/>
    </source>
</evidence>
<name>A0A6L2KQ31_TANCI</name>
<dbReference type="EMBL" id="BKCJ010002863">
    <property type="protein sequence ID" value="GEU51416.1"/>
    <property type="molecule type" value="Genomic_DNA"/>
</dbReference>
<evidence type="ECO:0000313" key="3">
    <source>
        <dbReference type="EMBL" id="GEU51416.1"/>
    </source>
</evidence>
<keyword evidence="1" id="KW-0472">Membrane</keyword>
<dbReference type="InterPro" id="IPR058570">
    <property type="entry name" value="HROB_OB"/>
</dbReference>
<keyword evidence="1" id="KW-0812">Transmembrane</keyword>
<proteinExistence type="predicted"/>
<reference evidence="3" key="1">
    <citation type="journal article" date="2019" name="Sci. Rep.">
        <title>Draft genome of Tanacetum cinerariifolium, the natural source of mosquito coil.</title>
        <authorList>
            <person name="Yamashiro T."/>
            <person name="Shiraishi A."/>
            <person name="Satake H."/>
            <person name="Nakayama K."/>
        </authorList>
    </citation>
    <scope>NUCLEOTIDE SEQUENCE</scope>
</reference>
<dbReference type="Pfam" id="PF15072">
    <property type="entry name" value="HROB"/>
    <property type="match status" value="1"/>
</dbReference>
<evidence type="ECO:0000256" key="1">
    <source>
        <dbReference type="SAM" id="Phobius"/>
    </source>
</evidence>
<protein>
    <recommendedName>
        <fullName evidence="2">Homologous recombination OB-fold protein OB-fold domain-containing protein</fullName>
    </recommendedName>
</protein>
<comment type="caution">
    <text evidence="3">The sequence shown here is derived from an EMBL/GenBank/DDBJ whole genome shotgun (WGS) entry which is preliminary data.</text>
</comment>
<accession>A0A6L2KQ31</accession>
<feature type="domain" description="Homologous recombination OB-fold protein OB-fold" evidence="2">
    <location>
        <begin position="32"/>
        <end position="76"/>
    </location>
</feature>